<dbReference type="HOGENOM" id="CLU_2484471_0_0_1"/>
<gene>
    <name evidence="3" type="ORF">GLOINDRAFT_2767</name>
</gene>
<feature type="region of interest" description="Disordered" evidence="1">
    <location>
        <begin position="1"/>
        <end position="20"/>
    </location>
</feature>
<accession>U9U6G3</accession>
<evidence type="ECO:0000256" key="2">
    <source>
        <dbReference type="SAM" id="Phobius"/>
    </source>
</evidence>
<keyword evidence="2" id="KW-1133">Transmembrane helix</keyword>
<keyword evidence="2" id="KW-0812">Transmembrane</keyword>
<dbReference type="AlphaFoldDB" id="U9U6G3"/>
<organism evidence="3">
    <name type="scientific">Rhizophagus irregularis (strain DAOM 181602 / DAOM 197198 / MUCL 43194)</name>
    <name type="common">Arbuscular mycorrhizal fungus</name>
    <name type="synonym">Glomus intraradices</name>
    <dbReference type="NCBI Taxonomy" id="747089"/>
    <lineage>
        <taxon>Eukaryota</taxon>
        <taxon>Fungi</taxon>
        <taxon>Fungi incertae sedis</taxon>
        <taxon>Mucoromycota</taxon>
        <taxon>Glomeromycotina</taxon>
        <taxon>Glomeromycetes</taxon>
        <taxon>Glomerales</taxon>
        <taxon>Glomeraceae</taxon>
        <taxon>Rhizophagus</taxon>
    </lineage>
</organism>
<dbReference type="EMBL" id="KI283159">
    <property type="protein sequence ID" value="ESA14173.1"/>
    <property type="molecule type" value="Genomic_DNA"/>
</dbReference>
<keyword evidence="2" id="KW-0472">Membrane</keyword>
<evidence type="ECO:0000256" key="1">
    <source>
        <dbReference type="SAM" id="MobiDB-lite"/>
    </source>
</evidence>
<reference evidence="3" key="1">
    <citation type="submission" date="2013-07" db="EMBL/GenBank/DDBJ databases">
        <title>The genome of an arbuscular mycorrhizal fungus provides insights into the evolution of the oldest plant symbiosis.</title>
        <authorList>
            <consortium name="DOE Joint Genome Institute"/>
            <person name="Tisserant E."/>
            <person name="Malbreil M."/>
            <person name="Kuo A."/>
            <person name="Kohler A."/>
            <person name="Symeonidi A."/>
            <person name="Balestrini R."/>
            <person name="Charron P."/>
            <person name="Duensing N."/>
            <person name="Frei-dit-Frey N."/>
            <person name="Gianinazzi-Pearson V."/>
            <person name="Gilbert B."/>
            <person name="Handa Y."/>
            <person name="Hijri M."/>
            <person name="Kaul R."/>
            <person name="Kawaguchi M."/>
            <person name="Krajinski F."/>
            <person name="Lammers P."/>
            <person name="Lapierre D."/>
            <person name="Masclaux F.G."/>
            <person name="Murat C."/>
            <person name="Morin E."/>
            <person name="Ndikumana S."/>
            <person name="Pagni M."/>
            <person name="Petitpierre D."/>
            <person name="Requena N."/>
            <person name="Rosikiewicz P."/>
            <person name="Riley R."/>
            <person name="Saito K."/>
            <person name="San Clemente H."/>
            <person name="Shapiro H."/>
            <person name="van Tuinen D."/>
            <person name="Becard G."/>
            <person name="Bonfante P."/>
            <person name="Paszkowski U."/>
            <person name="Shachar-Hill Y."/>
            <person name="Young J.P."/>
            <person name="Sanders I.R."/>
            <person name="Henrissat B."/>
            <person name="Rensing S.A."/>
            <person name="Grigoriev I.V."/>
            <person name="Corradi N."/>
            <person name="Roux C."/>
            <person name="Martin F."/>
        </authorList>
    </citation>
    <scope>NUCLEOTIDE SEQUENCE</scope>
    <source>
        <strain evidence="3">DAOM 197198</strain>
    </source>
</reference>
<sequence length="87" mass="9719">MISENKENDRKSHKLDDDGGVRSIGIKPVRFREHLVIDLVVVIGLIIVEIIVVPSSFHGTNTHPSPFNESVLNNADVIILSELYDKD</sequence>
<evidence type="ECO:0000313" key="3">
    <source>
        <dbReference type="EMBL" id="ESA14173.1"/>
    </source>
</evidence>
<name>U9U6G3_RHIID</name>
<protein>
    <submittedName>
        <fullName evidence="3">Uncharacterized protein</fullName>
    </submittedName>
</protein>
<feature type="transmembrane region" description="Helical" evidence="2">
    <location>
        <begin position="35"/>
        <end position="57"/>
    </location>
</feature>
<proteinExistence type="predicted"/>